<evidence type="ECO:0000256" key="4">
    <source>
        <dbReference type="ARBA" id="ARBA00022792"/>
    </source>
</evidence>
<dbReference type="GO" id="GO:0005743">
    <property type="term" value="C:mitochondrial inner membrane"/>
    <property type="evidence" value="ECO:0007669"/>
    <property type="project" value="UniProtKB-SubCell"/>
</dbReference>
<organism evidence="9">
    <name type="scientific">Drosophila willistoni</name>
    <name type="common">Fruit fly</name>
    <dbReference type="NCBI Taxonomy" id="7260"/>
    <lineage>
        <taxon>Eukaryota</taxon>
        <taxon>Metazoa</taxon>
        <taxon>Ecdysozoa</taxon>
        <taxon>Arthropoda</taxon>
        <taxon>Hexapoda</taxon>
        <taxon>Insecta</taxon>
        <taxon>Pterygota</taxon>
        <taxon>Neoptera</taxon>
        <taxon>Endopterygota</taxon>
        <taxon>Diptera</taxon>
        <taxon>Brachycera</taxon>
        <taxon>Muscomorpha</taxon>
        <taxon>Ephydroidea</taxon>
        <taxon>Drosophilidae</taxon>
        <taxon>Drosophila</taxon>
        <taxon>Sophophora</taxon>
    </lineage>
</organism>
<dbReference type="InterPro" id="IPR004202">
    <property type="entry name" value="COX7C/Cox8"/>
</dbReference>
<dbReference type="Gene3D" id="4.10.49.10">
    <property type="entry name" value="Cytochrome c oxidase subunit VIIc"/>
    <property type="match status" value="1"/>
</dbReference>
<keyword evidence="7" id="KW-1133">Transmembrane helix</keyword>
<comment type="pathway">
    <text evidence="2">Energy metabolism; oxidative phosphorylation.</text>
</comment>
<dbReference type="EMBL" id="CH963849">
    <property type="protein sequence ID" value="EDW74510.1"/>
    <property type="molecule type" value="Genomic_DNA"/>
</dbReference>
<dbReference type="PhylomeDB" id="B4MQX1"/>
<name>B4MQX1_DROWI</name>
<evidence type="ECO:0000313" key="9">
    <source>
        <dbReference type="Proteomes" id="UP000007798"/>
    </source>
</evidence>
<reference evidence="8 9" key="1">
    <citation type="journal article" date="2007" name="Nature">
        <title>Evolution of genes and genomes on the Drosophila phylogeny.</title>
        <authorList>
            <consortium name="Drosophila 12 Genomes Consortium"/>
            <person name="Clark A.G."/>
            <person name="Eisen M.B."/>
            <person name="Smith D.R."/>
            <person name="Bergman C.M."/>
            <person name="Oliver B."/>
            <person name="Markow T.A."/>
            <person name="Kaufman T.C."/>
            <person name="Kellis M."/>
            <person name="Gelbart W."/>
            <person name="Iyer V.N."/>
            <person name="Pollard D.A."/>
            <person name="Sackton T.B."/>
            <person name="Larracuente A.M."/>
            <person name="Singh N.D."/>
            <person name="Abad J.P."/>
            <person name="Abt D.N."/>
            <person name="Adryan B."/>
            <person name="Aguade M."/>
            <person name="Akashi H."/>
            <person name="Anderson W.W."/>
            <person name="Aquadro C.F."/>
            <person name="Ardell D.H."/>
            <person name="Arguello R."/>
            <person name="Artieri C.G."/>
            <person name="Barbash D.A."/>
            <person name="Barker D."/>
            <person name="Barsanti P."/>
            <person name="Batterham P."/>
            <person name="Batzoglou S."/>
            <person name="Begun D."/>
            <person name="Bhutkar A."/>
            <person name="Blanco E."/>
            <person name="Bosak S.A."/>
            <person name="Bradley R.K."/>
            <person name="Brand A.D."/>
            <person name="Brent M.R."/>
            <person name="Brooks A.N."/>
            <person name="Brown R.H."/>
            <person name="Butlin R.K."/>
            <person name="Caggese C."/>
            <person name="Calvi B.R."/>
            <person name="Bernardo de Carvalho A."/>
            <person name="Caspi A."/>
            <person name="Castrezana S."/>
            <person name="Celniker S.E."/>
            <person name="Chang J.L."/>
            <person name="Chapple C."/>
            <person name="Chatterji S."/>
            <person name="Chinwalla A."/>
            <person name="Civetta A."/>
            <person name="Clifton S.W."/>
            <person name="Comeron J.M."/>
            <person name="Costello J.C."/>
            <person name="Coyne J.A."/>
            <person name="Daub J."/>
            <person name="David R.G."/>
            <person name="Delcher A.L."/>
            <person name="Delehaunty K."/>
            <person name="Do C.B."/>
            <person name="Ebling H."/>
            <person name="Edwards K."/>
            <person name="Eickbush T."/>
            <person name="Evans J.D."/>
            <person name="Filipski A."/>
            <person name="Findeiss S."/>
            <person name="Freyhult E."/>
            <person name="Fulton L."/>
            <person name="Fulton R."/>
            <person name="Garcia A.C."/>
            <person name="Gardiner A."/>
            <person name="Garfield D.A."/>
            <person name="Garvin B.E."/>
            <person name="Gibson G."/>
            <person name="Gilbert D."/>
            <person name="Gnerre S."/>
            <person name="Godfrey J."/>
            <person name="Good R."/>
            <person name="Gotea V."/>
            <person name="Gravely B."/>
            <person name="Greenberg A.J."/>
            <person name="Griffiths-Jones S."/>
            <person name="Gross S."/>
            <person name="Guigo R."/>
            <person name="Gustafson E.A."/>
            <person name="Haerty W."/>
            <person name="Hahn M.W."/>
            <person name="Halligan D.L."/>
            <person name="Halpern A.L."/>
            <person name="Halter G.M."/>
            <person name="Han M.V."/>
            <person name="Heger A."/>
            <person name="Hillier L."/>
            <person name="Hinrichs A.S."/>
            <person name="Holmes I."/>
            <person name="Hoskins R.A."/>
            <person name="Hubisz M.J."/>
            <person name="Hultmark D."/>
            <person name="Huntley M.A."/>
            <person name="Jaffe D.B."/>
            <person name="Jagadeeshan S."/>
            <person name="Jeck W.R."/>
            <person name="Johnson J."/>
            <person name="Jones C.D."/>
            <person name="Jordan W.C."/>
            <person name="Karpen G.H."/>
            <person name="Kataoka E."/>
            <person name="Keightley P.D."/>
            <person name="Kheradpour P."/>
            <person name="Kirkness E.F."/>
            <person name="Koerich L.B."/>
            <person name="Kristiansen K."/>
            <person name="Kudrna D."/>
            <person name="Kulathinal R.J."/>
            <person name="Kumar S."/>
            <person name="Kwok R."/>
            <person name="Lander E."/>
            <person name="Langley C.H."/>
            <person name="Lapoint R."/>
            <person name="Lazzaro B.P."/>
            <person name="Lee S.J."/>
            <person name="Levesque L."/>
            <person name="Li R."/>
            <person name="Lin C.F."/>
            <person name="Lin M.F."/>
            <person name="Lindblad-Toh K."/>
            <person name="Llopart A."/>
            <person name="Long M."/>
            <person name="Low L."/>
            <person name="Lozovsky E."/>
            <person name="Lu J."/>
            <person name="Luo M."/>
            <person name="Machado C.A."/>
            <person name="Makalowski W."/>
            <person name="Marzo M."/>
            <person name="Matsuda M."/>
            <person name="Matzkin L."/>
            <person name="McAllister B."/>
            <person name="McBride C.S."/>
            <person name="McKernan B."/>
            <person name="McKernan K."/>
            <person name="Mendez-Lago M."/>
            <person name="Minx P."/>
            <person name="Mollenhauer M.U."/>
            <person name="Montooth K."/>
            <person name="Mount S.M."/>
            <person name="Mu X."/>
            <person name="Myers E."/>
            <person name="Negre B."/>
            <person name="Newfeld S."/>
            <person name="Nielsen R."/>
            <person name="Noor M.A."/>
            <person name="O'Grady P."/>
            <person name="Pachter L."/>
            <person name="Papaceit M."/>
            <person name="Parisi M.J."/>
            <person name="Parisi M."/>
            <person name="Parts L."/>
            <person name="Pedersen J.S."/>
            <person name="Pesole G."/>
            <person name="Phillippy A.M."/>
            <person name="Ponting C.P."/>
            <person name="Pop M."/>
            <person name="Porcelli D."/>
            <person name="Powell J.R."/>
            <person name="Prohaska S."/>
            <person name="Pruitt K."/>
            <person name="Puig M."/>
            <person name="Quesneville H."/>
            <person name="Ram K.R."/>
            <person name="Rand D."/>
            <person name="Rasmussen M.D."/>
            <person name="Reed L.K."/>
            <person name="Reenan R."/>
            <person name="Reily A."/>
            <person name="Remington K.A."/>
            <person name="Rieger T.T."/>
            <person name="Ritchie M.G."/>
            <person name="Robin C."/>
            <person name="Rogers Y.H."/>
            <person name="Rohde C."/>
            <person name="Rozas J."/>
            <person name="Rubenfield M.J."/>
            <person name="Ruiz A."/>
            <person name="Russo S."/>
            <person name="Salzberg S.L."/>
            <person name="Sanchez-Gracia A."/>
            <person name="Saranga D.J."/>
            <person name="Sato H."/>
            <person name="Schaeffer S.W."/>
            <person name="Schatz M.C."/>
            <person name="Schlenke T."/>
            <person name="Schwartz R."/>
            <person name="Segarra C."/>
            <person name="Singh R.S."/>
            <person name="Sirot L."/>
            <person name="Sirota M."/>
            <person name="Sisneros N.B."/>
            <person name="Smith C.D."/>
            <person name="Smith T.F."/>
            <person name="Spieth J."/>
            <person name="Stage D.E."/>
            <person name="Stark A."/>
            <person name="Stephan W."/>
            <person name="Strausberg R.L."/>
            <person name="Strempel S."/>
            <person name="Sturgill D."/>
            <person name="Sutton G."/>
            <person name="Sutton G.G."/>
            <person name="Tao W."/>
            <person name="Teichmann S."/>
            <person name="Tobari Y.N."/>
            <person name="Tomimura Y."/>
            <person name="Tsolas J.M."/>
            <person name="Valente V.L."/>
            <person name="Venter E."/>
            <person name="Venter J.C."/>
            <person name="Vicario S."/>
            <person name="Vieira F.G."/>
            <person name="Vilella A.J."/>
            <person name="Villasante A."/>
            <person name="Walenz B."/>
            <person name="Wang J."/>
            <person name="Wasserman M."/>
            <person name="Watts T."/>
            <person name="Wilson D."/>
            <person name="Wilson R.K."/>
            <person name="Wing R.A."/>
            <person name="Wolfner M.F."/>
            <person name="Wong A."/>
            <person name="Wong G.K."/>
            <person name="Wu C.I."/>
            <person name="Wu G."/>
            <person name="Yamamoto D."/>
            <person name="Yang H.P."/>
            <person name="Yang S.P."/>
            <person name="Yorke J.A."/>
            <person name="Yoshida K."/>
            <person name="Zdobnov E."/>
            <person name="Zhang P."/>
            <person name="Zhang Y."/>
            <person name="Zimin A.V."/>
            <person name="Baldwin J."/>
            <person name="Abdouelleil A."/>
            <person name="Abdulkadir J."/>
            <person name="Abebe A."/>
            <person name="Abera B."/>
            <person name="Abreu J."/>
            <person name="Acer S.C."/>
            <person name="Aftuck L."/>
            <person name="Alexander A."/>
            <person name="An P."/>
            <person name="Anderson E."/>
            <person name="Anderson S."/>
            <person name="Arachi H."/>
            <person name="Azer M."/>
            <person name="Bachantsang P."/>
            <person name="Barry A."/>
            <person name="Bayul T."/>
            <person name="Berlin A."/>
            <person name="Bessette D."/>
            <person name="Bloom T."/>
            <person name="Blye J."/>
            <person name="Boguslavskiy L."/>
            <person name="Bonnet C."/>
            <person name="Boukhgalter B."/>
            <person name="Bourzgui I."/>
            <person name="Brown A."/>
            <person name="Cahill P."/>
            <person name="Channer S."/>
            <person name="Cheshatsang Y."/>
            <person name="Chuda L."/>
            <person name="Citroen M."/>
            <person name="Collymore A."/>
            <person name="Cooke P."/>
            <person name="Costello M."/>
            <person name="D'Aco K."/>
            <person name="Daza R."/>
            <person name="De Haan G."/>
            <person name="DeGray S."/>
            <person name="DeMaso C."/>
            <person name="Dhargay N."/>
            <person name="Dooley K."/>
            <person name="Dooley E."/>
            <person name="Doricent M."/>
            <person name="Dorje P."/>
            <person name="Dorjee K."/>
            <person name="Dupes A."/>
            <person name="Elong R."/>
            <person name="Falk J."/>
            <person name="Farina A."/>
            <person name="Faro S."/>
            <person name="Ferguson D."/>
            <person name="Fisher S."/>
            <person name="Foley C.D."/>
            <person name="Franke A."/>
            <person name="Friedrich D."/>
            <person name="Gadbois L."/>
            <person name="Gearin G."/>
            <person name="Gearin C.R."/>
            <person name="Giannoukos G."/>
            <person name="Goode T."/>
            <person name="Graham J."/>
            <person name="Grandbois E."/>
            <person name="Grewal S."/>
            <person name="Gyaltsen K."/>
            <person name="Hafez N."/>
            <person name="Hagos B."/>
            <person name="Hall J."/>
            <person name="Henson C."/>
            <person name="Hollinger A."/>
            <person name="Honan T."/>
            <person name="Huard M.D."/>
            <person name="Hughes L."/>
            <person name="Hurhula B."/>
            <person name="Husby M.E."/>
            <person name="Kamat A."/>
            <person name="Kanga B."/>
            <person name="Kashin S."/>
            <person name="Khazanovich D."/>
            <person name="Kisner P."/>
            <person name="Lance K."/>
            <person name="Lara M."/>
            <person name="Lee W."/>
            <person name="Lennon N."/>
            <person name="Letendre F."/>
            <person name="LeVine R."/>
            <person name="Lipovsky A."/>
            <person name="Liu X."/>
            <person name="Liu J."/>
            <person name="Liu S."/>
            <person name="Lokyitsang T."/>
            <person name="Lokyitsang Y."/>
            <person name="Lubonja R."/>
            <person name="Lui A."/>
            <person name="MacDonald P."/>
            <person name="Magnisalis V."/>
            <person name="Maru K."/>
            <person name="Matthews C."/>
            <person name="McCusker W."/>
            <person name="McDonough S."/>
            <person name="Mehta T."/>
            <person name="Meldrim J."/>
            <person name="Meneus L."/>
            <person name="Mihai O."/>
            <person name="Mihalev A."/>
            <person name="Mihova T."/>
            <person name="Mittelman R."/>
            <person name="Mlenga V."/>
            <person name="Montmayeur A."/>
            <person name="Mulrain L."/>
            <person name="Navidi A."/>
            <person name="Naylor J."/>
            <person name="Negash T."/>
            <person name="Nguyen T."/>
            <person name="Nguyen N."/>
            <person name="Nicol R."/>
            <person name="Norbu C."/>
            <person name="Norbu N."/>
            <person name="Novod N."/>
            <person name="O'Neill B."/>
            <person name="Osman S."/>
            <person name="Markiewicz E."/>
            <person name="Oyono O.L."/>
            <person name="Patti C."/>
            <person name="Phunkhang P."/>
            <person name="Pierre F."/>
            <person name="Priest M."/>
            <person name="Raghuraman S."/>
            <person name="Rege F."/>
            <person name="Reyes R."/>
            <person name="Rise C."/>
            <person name="Rogov P."/>
            <person name="Ross K."/>
            <person name="Ryan E."/>
            <person name="Settipalli S."/>
            <person name="Shea T."/>
            <person name="Sherpa N."/>
            <person name="Shi L."/>
            <person name="Shih D."/>
            <person name="Sparrow T."/>
            <person name="Spaulding J."/>
            <person name="Stalker J."/>
            <person name="Stange-Thomann N."/>
            <person name="Stavropoulos S."/>
            <person name="Stone C."/>
            <person name="Strader C."/>
            <person name="Tesfaye S."/>
            <person name="Thomson T."/>
            <person name="Thoulutsang Y."/>
            <person name="Thoulutsang D."/>
            <person name="Topham K."/>
            <person name="Topping I."/>
            <person name="Tsamla T."/>
            <person name="Vassiliev H."/>
            <person name="Vo A."/>
            <person name="Wangchuk T."/>
            <person name="Wangdi T."/>
            <person name="Weiand M."/>
            <person name="Wilkinson J."/>
            <person name="Wilson A."/>
            <person name="Yadav S."/>
            <person name="Young G."/>
            <person name="Yu Q."/>
            <person name="Zembek L."/>
            <person name="Zhong D."/>
            <person name="Zimmer A."/>
            <person name="Zwirko Z."/>
            <person name="Jaffe D.B."/>
            <person name="Alvarez P."/>
            <person name="Brockman W."/>
            <person name="Butler J."/>
            <person name="Chin C."/>
            <person name="Gnerre S."/>
            <person name="Grabherr M."/>
            <person name="Kleber M."/>
            <person name="Mauceli E."/>
            <person name="MacCallum I."/>
        </authorList>
    </citation>
    <scope>NUCLEOTIDE SEQUENCE [LARGE SCALE GENOMIC DNA]</scope>
    <source>
        <strain evidence="9">Tucson 14030-0811.24</strain>
    </source>
</reference>
<gene>
    <name evidence="8" type="primary">Dwil\GK21958</name>
    <name evidence="8" type="ORF">Dwil_GK21958</name>
</gene>
<evidence type="ECO:0000256" key="3">
    <source>
        <dbReference type="ARBA" id="ARBA00010514"/>
    </source>
</evidence>
<dbReference type="FunCoup" id="B4MQX1">
    <property type="interactions" value="149"/>
</dbReference>
<evidence type="ECO:0000256" key="6">
    <source>
        <dbReference type="ARBA" id="ARBA00023136"/>
    </source>
</evidence>
<accession>B4MQX1</accession>
<keyword evidence="9" id="KW-1185">Reference proteome</keyword>
<dbReference type="InterPro" id="IPR036636">
    <property type="entry name" value="COX7C/Cox8_sf"/>
</dbReference>
<comment type="similarity">
    <text evidence="3">Belongs to the cytochrome c oxidase VIIc family.</text>
</comment>
<evidence type="ECO:0000256" key="5">
    <source>
        <dbReference type="ARBA" id="ARBA00023128"/>
    </source>
</evidence>
<keyword evidence="5" id="KW-0496">Mitochondrion</keyword>
<evidence type="ECO:0000256" key="1">
    <source>
        <dbReference type="ARBA" id="ARBA00004434"/>
    </source>
</evidence>
<evidence type="ECO:0000256" key="7">
    <source>
        <dbReference type="SAM" id="Phobius"/>
    </source>
</evidence>
<dbReference type="STRING" id="7260.B4MQX1"/>
<proteinExistence type="inferred from homology"/>
<keyword evidence="4" id="KW-0999">Mitochondrion inner membrane</keyword>
<comment type="subcellular location">
    <subcellularLocation>
        <location evidence="1">Mitochondrion inner membrane</location>
        <topology evidence="1">Single-pass membrane protein</topology>
    </subcellularLocation>
</comment>
<dbReference type="AlphaFoldDB" id="B4MQX1"/>
<dbReference type="SUPFAM" id="SSF81427">
    <property type="entry name" value="Mitochondrial cytochrome c oxidase subunit VIIc (aka VIIIa)"/>
    <property type="match status" value="1"/>
</dbReference>
<evidence type="ECO:0000256" key="2">
    <source>
        <dbReference type="ARBA" id="ARBA00004673"/>
    </source>
</evidence>
<dbReference type="GO" id="GO:0006123">
    <property type="term" value="P:mitochondrial electron transport, cytochrome c to oxygen"/>
    <property type="evidence" value="ECO:0007669"/>
    <property type="project" value="InterPro"/>
</dbReference>
<keyword evidence="7" id="KW-0812">Transmembrane</keyword>
<dbReference type="Proteomes" id="UP000007798">
    <property type="component" value="Unassembled WGS sequence"/>
</dbReference>
<dbReference type="GO" id="GO:0045277">
    <property type="term" value="C:respiratory chain complex IV"/>
    <property type="evidence" value="ECO:0007669"/>
    <property type="project" value="InterPro"/>
</dbReference>
<sequence length="94" mass="10328">MWSALSRVVNKIQASLPCRFAGGYGGGCPGVNLPWSKGMHSPIRFTIFYAILGILGFGAPWLVVRHQMLRDVTLPEPVSEDEAEAVVDENENKK</sequence>
<dbReference type="Pfam" id="PF02935">
    <property type="entry name" value="COX7C"/>
    <property type="match status" value="1"/>
</dbReference>
<dbReference type="InParanoid" id="B4MQX1"/>
<protein>
    <submittedName>
        <fullName evidence="8">GK21958</fullName>
    </submittedName>
</protein>
<keyword evidence="6 7" id="KW-0472">Membrane</keyword>
<feature type="transmembrane region" description="Helical" evidence="7">
    <location>
        <begin position="43"/>
        <end position="64"/>
    </location>
</feature>
<dbReference type="UniPathway" id="UPA00705"/>
<dbReference type="HOGENOM" id="CLU_2560701_0_0_1"/>
<evidence type="ECO:0000313" key="8">
    <source>
        <dbReference type="EMBL" id="EDW74510.1"/>
    </source>
</evidence>